<evidence type="ECO:0000256" key="5">
    <source>
        <dbReference type="PIRSR" id="PIRSR002583-1"/>
    </source>
</evidence>
<reference evidence="9 10" key="1">
    <citation type="journal article" date="2017" name="Mycologia">
        <title>Bifiguratus adelaidae, gen. et sp. nov., a new member of Mucoromycotina in endophytic and soil-dwelling habitats.</title>
        <authorList>
            <person name="Torres-Cruz T.J."/>
            <person name="Billingsley Tobias T.L."/>
            <person name="Almatruk M."/>
            <person name="Hesse C."/>
            <person name="Kuske C.R."/>
            <person name="Desiro A."/>
            <person name="Benucci G.M."/>
            <person name="Bonito G."/>
            <person name="Stajich J.E."/>
            <person name="Dunlap C."/>
            <person name="Arnold A.E."/>
            <person name="Porras-Alfaro A."/>
        </authorList>
    </citation>
    <scope>NUCLEOTIDE SEQUENCE [LARGE SCALE GENOMIC DNA]</scope>
    <source>
        <strain evidence="9 10">AZ0501</strain>
    </source>
</reference>
<feature type="region of interest" description="Disordered" evidence="6">
    <location>
        <begin position="731"/>
        <end position="771"/>
    </location>
</feature>
<dbReference type="AlphaFoldDB" id="A0A261Y529"/>
<dbReference type="SUPFAM" id="SSF55874">
    <property type="entry name" value="ATPase domain of HSP90 chaperone/DNA topoisomerase II/histidine kinase"/>
    <property type="match status" value="1"/>
</dbReference>
<dbReference type="GO" id="GO:0051082">
    <property type="term" value="F:unfolded protein binding"/>
    <property type="evidence" value="ECO:0007669"/>
    <property type="project" value="InterPro"/>
</dbReference>
<dbReference type="PIRSF" id="PIRSF002583">
    <property type="entry name" value="Hsp90"/>
    <property type="match status" value="1"/>
</dbReference>
<dbReference type="SMART" id="SM00387">
    <property type="entry name" value="HATPase_c"/>
    <property type="match status" value="1"/>
</dbReference>
<dbReference type="EMBL" id="MVBO01000010">
    <property type="protein sequence ID" value="OZJ05726.1"/>
    <property type="molecule type" value="Genomic_DNA"/>
</dbReference>
<sequence>MRITKLLLAVFATYAVLASAQQEDALQPGVSGLPVEEVDKLYASEKHVVFQTEVSRLMNLIINSLYKTREIFLRELISNASDALDKIRFMSLTDSNALASNGHFNISIVADKPSKTLVITDSGVGMTAEQLRANLGTIAKSGTSEFLSHLESEKNKGEQMNLIGQFGVGFYSAFLVADKVTVASKSNDDPDQHVWISEAVDDFVIAKDPRGNTLGRGTQITLHLKDDALEYLEEENLKALTKKYSEFINFPIYLWSTNFKWVENKSDAAEISEEANVKDDTEAAEKEPKREKVEVKEWELLNTQNPIWTRDPKEVTENEYMDFYKTLDKEPEAKPIIWSHFKGEGDVDFKAIIYVPERAPRNYYHQLQDIPHRIKLFVRRVFITDELGADFIPRWLSFISAVVDADDLPLNVSRETLQKHKLLNLISKRIVKKALDLFAHMAKTDEEKYAKFIREFSMSLKLGAIESSQYRKKITQLLRYPSSLEKEGSRVSLDAYVSRMKSGQNSIFYSTGTSVEEIEQSPFLERLLARGYEVLYMTEPIDEMLIQALPGYNGKAFANIAKGDLKFGDEDESEGETLKKLNEQYQPLTDWLKNTLDEHVEKVAVSKRLTTSPMAIVASAFGWTGHTERLMQAQAANPGAKDDFMFQMMMKQKKNLEINPDHPVIQTLLSRIEDGEIDEETKEVVTVLYETTAIRSGYTLKDVNNFTKRVESIVRKRLDVDLNKQADYKVEMAKDKTPEEIKEDEEKASSFADDASEEDDLDDTRAAHDEL</sequence>
<keyword evidence="7" id="KW-0732">Signal</keyword>
<dbReference type="Pfam" id="PF13589">
    <property type="entry name" value="HATPase_c_3"/>
    <property type="match status" value="1"/>
</dbReference>
<keyword evidence="4" id="KW-0143">Chaperone</keyword>
<dbReference type="Gene3D" id="3.40.50.11260">
    <property type="match status" value="1"/>
</dbReference>
<proteinExistence type="inferred from homology"/>
<dbReference type="Pfam" id="PF00183">
    <property type="entry name" value="HSP90"/>
    <property type="match status" value="1"/>
</dbReference>
<accession>A0A261Y529</accession>
<dbReference type="HAMAP" id="MF_00505">
    <property type="entry name" value="HSP90"/>
    <property type="match status" value="1"/>
</dbReference>
<feature type="binding site" evidence="5">
    <location>
        <begin position="141"/>
        <end position="142"/>
    </location>
    <ligand>
        <name>ATP</name>
        <dbReference type="ChEBI" id="CHEBI:30616"/>
    </ligand>
</feature>
<dbReference type="InterPro" id="IPR003594">
    <property type="entry name" value="HATPase_dom"/>
</dbReference>
<feature type="binding site" evidence="5">
    <location>
        <position position="75"/>
    </location>
    <ligand>
        <name>ATP</name>
        <dbReference type="ChEBI" id="CHEBI:30616"/>
    </ligand>
</feature>
<dbReference type="InterPro" id="IPR020568">
    <property type="entry name" value="Ribosomal_Su5_D2-typ_SF"/>
</dbReference>
<evidence type="ECO:0000256" key="1">
    <source>
        <dbReference type="ARBA" id="ARBA00008239"/>
    </source>
</evidence>
<dbReference type="PRINTS" id="PR00775">
    <property type="entry name" value="HEATSHOCK90"/>
</dbReference>
<dbReference type="GO" id="GO:0016887">
    <property type="term" value="F:ATP hydrolysis activity"/>
    <property type="evidence" value="ECO:0007669"/>
    <property type="project" value="InterPro"/>
</dbReference>
<evidence type="ECO:0000256" key="2">
    <source>
        <dbReference type="ARBA" id="ARBA00022741"/>
    </source>
</evidence>
<dbReference type="FunFam" id="3.30.565.10:FF:000005">
    <property type="entry name" value="Heat shock protein 90"/>
    <property type="match status" value="1"/>
</dbReference>
<dbReference type="Proteomes" id="UP000242875">
    <property type="component" value="Unassembled WGS sequence"/>
</dbReference>
<dbReference type="GO" id="GO:0140662">
    <property type="term" value="F:ATP-dependent protein folding chaperone"/>
    <property type="evidence" value="ECO:0007669"/>
    <property type="project" value="InterPro"/>
</dbReference>
<dbReference type="SUPFAM" id="SSF110942">
    <property type="entry name" value="HSP90 C-terminal domain"/>
    <property type="match status" value="1"/>
</dbReference>
<dbReference type="Gene3D" id="1.20.120.790">
    <property type="entry name" value="Heat shock protein 90, C-terminal domain"/>
    <property type="match status" value="1"/>
</dbReference>
<dbReference type="GO" id="GO:0005524">
    <property type="term" value="F:ATP binding"/>
    <property type="evidence" value="ECO:0007669"/>
    <property type="project" value="UniProtKB-KW"/>
</dbReference>
<keyword evidence="2 5" id="KW-0547">Nucleotide-binding</keyword>
<evidence type="ECO:0000256" key="3">
    <source>
        <dbReference type="ARBA" id="ARBA00022840"/>
    </source>
</evidence>
<feature type="binding site" evidence="5">
    <location>
        <position position="79"/>
    </location>
    <ligand>
        <name>ATP</name>
        <dbReference type="ChEBI" id="CHEBI:30616"/>
    </ligand>
</feature>
<comment type="similarity">
    <text evidence="1">Belongs to the heat shock protein 90 family.</text>
</comment>
<name>A0A261Y529_9FUNG</name>
<dbReference type="InterPro" id="IPR037196">
    <property type="entry name" value="HSP90_C"/>
</dbReference>
<dbReference type="OrthoDB" id="28737at2759"/>
<feature type="binding site" evidence="5">
    <location>
        <position position="218"/>
    </location>
    <ligand>
        <name>ATP</name>
        <dbReference type="ChEBI" id="CHEBI:30616"/>
    </ligand>
</feature>
<dbReference type="InterPro" id="IPR036890">
    <property type="entry name" value="HATPase_C_sf"/>
</dbReference>
<feature type="binding site" evidence="5">
    <location>
        <begin position="165"/>
        <end position="170"/>
    </location>
    <ligand>
        <name>ATP</name>
        <dbReference type="ChEBI" id="CHEBI:30616"/>
    </ligand>
</feature>
<keyword evidence="10" id="KW-1185">Reference proteome</keyword>
<dbReference type="NCBIfam" id="NF003555">
    <property type="entry name" value="PRK05218.1"/>
    <property type="match status" value="1"/>
</dbReference>
<protein>
    <recommendedName>
        <fullName evidence="8">Histidine kinase/HSP90-like ATPase domain-containing protein</fullName>
    </recommendedName>
</protein>
<comment type="caution">
    <text evidence="9">The sequence shown here is derived from an EMBL/GenBank/DDBJ whole genome shotgun (WGS) entry which is preliminary data.</text>
</comment>
<feature type="binding site" evidence="5">
    <location>
        <position position="126"/>
    </location>
    <ligand>
        <name>ATP</name>
        <dbReference type="ChEBI" id="CHEBI:30616"/>
    </ligand>
</feature>
<dbReference type="CDD" id="cd16927">
    <property type="entry name" value="HATPase_Hsp90-like"/>
    <property type="match status" value="1"/>
</dbReference>
<dbReference type="InterPro" id="IPR020575">
    <property type="entry name" value="Hsp90_N"/>
</dbReference>
<evidence type="ECO:0000256" key="4">
    <source>
        <dbReference type="ARBA" id="ARBA00023186"/>
    </source>
</evidence>
<feature type="binding site" evidence="5">
    <location>
        <position position="140"/>
    </location>
    <ligand>
        <name>ATP</name>
        <dbReference type="ChEBI" id="CHEBI:30616"/>
    </ligand>
</feature>
<evidence type="ECO:0000313" key="9">
    <source>
        <dbReference type="EMBL" id="OZJ05726.1"/>
    </source>
</evidence>
<evidence type="ECO:0000313" key="10">
    <source>
        <dbReference type="Proteomes" id="UP000242875"/>
    </source>
</evidence>
<feature type="binding site" evidence="5">
    <location>
        <position position="414"/>
    </location>
    <ligand>
        <name>ATP</name>
        <dbReference type="ChEBI" id="CHEBI:30616"/>
    </ligand>
</feature>
<feature type="chain" id="PRO_5012311614" description="Histidine kinase/HSP90-like ATPase domain-containing protein" evidence="7">
    <location>
        <begin position="21"/>
        <end position="771"/>
    </location>
</feature>
<dbReference type="PANTHER" id="PTHR11528">
    <property type="entry name" value="HEAT SHOCK PROTEIN 90 FAMILY MEMBER"/>
    <property type="match status" value="1"/>
</dbReference>
<feature type="binding site" evidence="5">
    <location>
        <position position="134"/>
    </location>
    <ligand>
        <name>ATP</name>
        <dbReference type="ChEBI" id="CHEBI:30616"/>
    </ligand>
</feature>
<dbReference type="SUPFAM" id="SSF54211">
    <property type="entry name" value="Ribosomal protein S5 domain 2-like"/>
    <property type="match status" value="1"/>
</dbReference>
<feature type="compositionally biased region" description="Basic and acidic residues" evidence="6">
    <location>
        <begin position="731"/>
        <end position="748"/>
    </location>
</feature>
<evidence type="ECO:0000256" key="6">
    <source>
        <dbReference type="SAM" id="MobiDB-lite"/>
    </source>
</evidence>
<gene>
    <name evidence="9" type="ORF">BZG36_01337</name>
</gene>
<feature type="signal peptide" evidence="7">
    <location>
        <begin position="1"/>
        <end position="20"/>
    </location>
</feature>
<dbReference type="Gene3D" id="3.30.565.10">
    <property type="entry name" value="Histidine kinase-like ATPase, C-terminal domain"/>
    <property type="match status" value="1"/>
</dbReference>
<dbReference type="InterPro" id="IPR001404">
    <property type="entry name" value="Hsp90_fam"/>
</dbReference>
<evidence type="ECO:0000259" key="8">
    <source>
        <dbReference type="SMART" id="SM00387"/>
    </source>
</evidence>
<feature type="domain" description="Histidine kinase/HSP90-like ATPase" evidence="8">
    <location>
        <begin position="68"/>
        <end position="228"/>
    </location>
</feature>
<dbReference type="Gene3D" id="3.30.230.80">
    <property type="match status" value="1"/>
</dbReference>
<evidence type="ECO:0000256" key="7">
    <source>
        <dbReference type="SAM" id="SignalP"/>
    </source>
</evidence>
<keyword evidence="3 5" id="KW-0067">ATP-binding</keyword>
<feature type="binding site" evidence="5">
    <location>
        <position position="121"/>
    </location>
    <ligand>
        <name>ATP</name>
        <dbReference type="ChEBI" id="CHEBI:30616"/>
    </ligand>
</feature>
<organism evidence="9 10">
    <name type="scientific">Bifiguratus adelaidae</name>
    <dbReference type="NCBI Taxonomy" id="1938954"/>
    <lineage>
        <taxon>Eukaryota</taxon>
        <taxon>Fungi</taxon>
        <taxon>Fungi incertae sedis</taxon>
        <taxon>Mucoromycota</taxon>
        <taxon>Mucoromycotina</taxon>
        <taxon>Endogonomycetes</taxon>
        <taxon>Endogonales</taxon>
        <taxon>Endogonales incertae sedis</taxon>
        <taxon>Bifiguratus</taxon>
    </lineage>
</organism>